<proteinExistence type="inferred from homology"/>
<reference evidence="3 4" key="1">
    <citation type="submission" date="2023-12" db="EMBL/GenBank/DDBJ databases">
        <title>Baltic Sea Cyanobacteria.</title>
        <authorList>
            <person name="Delbaje E."/>
            <person name="Fewer D.P."/>
            <person name="Shishido T.K."/>
        </authorList>
    </citation>
    <scope>NUCLEOTIDE SEQUENCE [LARGE SCALE GENOMIC DNA]</scope>
    <source>
        <strain evidence="3 4">UHCC 0139</strain>
    </source>
</reference>
<evidence type="ECO:0000256" key="1">
    <source>
        <dbReference type="ARBA" id="ARBA00006525"/>
    </source>
</evidence>
<protein>
    <submittedName>
        <fullName evidence="3">DNA-processing protein DprA</fullName>
    </submittedName>
</protein>
<accession>A0ABU5RYR5</accession>
<evidence type="ECO:0000313" key="3">
    <source>
        <dbReference type="EMBL" id="MEA5392795.1"/>
    </source>
</evidence>
<dbReference type="RefSeq" id="WP_323306715.1">
    <property type="nucleotide sequence ID" value="NZ_JAYGHX010000017.1"/>
</dbReference>
<keyword evidence="4" id="KW-1185">Reference proteome</keyword>
<name>A0ABU5RYR5_9CYAN</name>
<dbReference type="InterPro" id="IPR057666">
    <property type="entry name" value="DrpA_SLOG"/>
</dbReference>
<dbReference type="Pfam" id="PF02481">
    <property type="entry name" value="DNA_processg_A"/>
    <property type="match status" value="1"/>
</dbReference>
<dbReference type="InterPro" id="IPR010994">
    <property type="entry name" value="RuvA_2-like"/>
</dbReference>
<dbReference type="Proteomes" id="UP001304461">
    <property type="component" value="Unassembled WGS sequence"/>
</dbReference>
<sequence>MGDLVQGAFPRRAAPTWGREQRLWWLLWSRCPGLGWQRLRALEASCGGLAAAWGVSAAELAAVPGLGSGLVASVERFRRRWGPRPLEVFATRCRFGRGVLVPGDRGWPGGLWALKRPPLQLCWQGRGSLWPHLGQRRSVAVVGTRRPSLHGLSMAQAIGAALAEAGWPVVSGLAEGIDGAAHQGCLAAGGAPVGVLGTPLGRAYPLHHALLQRRVARQGLLVSEQVEGAAVRPGSFAARNRLLVAMAAAVVVVECPVVSGALHSAELAWQLELPLWVVPADAGRASALGSNRLMARGATPLLLPADLIDQLGPGPLARRGSGPAPPGDAAAAGDMAAEGLLAAVGGGASLEQLSLALDRPMAELMPRLLELELAGRLRAEAGLCWRPC</sequence>
<feature type="domain" description="Smf/DprA SLOG" evidence="2">
    <location>
        <begin position="99"/>
        <end position="311"/>
    </location>
</feature>
<organism evidence="3 4">
    <name type="scientific">Cyanobium gracile UHCC 0139</name>
    <dbReference type="NCBI Taxonomy" id="3110308"/>
    <lineage>
        <taxon>Bacteria</taxon>
        <taxon>Bacillati</taxon>
        <taxon>Cyanobacteriota</taxon>
        <taxon>Cyanophyceae</taxon>
        <taxon>Synechococcales</taxon>
        <taxon>Prochlorococcaceae</taxon>
        <taxon>Cyanobium</taxon>
    </lineage>
</organism>
<dbReference type="SUPFAM" id="SSF47781">
    <property type="entry name" value="RuvA domain 2-like"/>
    <property type="match status" value="1"/>
</dbReference>
<dbReference type="EMBL" id="JAYGHX010000017">
    <property type="protein sequence ID" value="MEA5392795.1"/>
    <property type="molecule type" value="Genomic_DNA"/>
</dbReference>
<dbReference type="PANTHER" id="PTHR43022:SF1">
    <property type="entry name" value="PROTEIN SMF"/>
    <property type="match status" value="1"/>
</dbReference>
<dbReference type="Gene3D" id="3.40.50.450">
    <property type="match status" value="1"/>
</dbReference>
<dbReference type="PANTHER" id="PTHR43022">
    <property type="entry name" value="PROTEIN SMF"/>
    <property type="match status" value="1"/>
</dbReference>
<evidence type="ECO:0000313" key="4">
    <source>
        <dbReference type="Proteomes" id="UP001304461"/>
    </source>
</evidence>
<gene>
    <name evidence="3" type="ORF">VB738_16150</name>
</gene>
<comment type="caution">
    <text evidence="3">The sequence shown here is derived from an EMBL/GenBank/DDBJ whole genome shotgun (WGS) entry which is preliminary data.</text>
</comment>
<dbReference type="SUPFAM" id="SSF102405">
    <property type="entry name" value="MCP/YpsA-like"/>
    <property type="match status" value="1"/>
</dbReference>
<dbReference type="InterPro" id="IPR003488">
    <property type="entry name" value="DprA"/>
</dbReference>
<evidence type="ECO:0000259" key="2">
    <source>
        <dbReference type="Pfam" id="PF02481"/>
    </source>
</evidence>
<comment type="similarity">
    <text evidence="1">Belongs to the DprA/Smf family.</text>
</comment>